<dbReference type="InterPro" id="IPR008258">
    <property type="entry name" value="Transglycosylase_SLT_dom_1"/>
</dbReference>
<accession>A0A2R4P338</accession>
<dbReference type="Proteomes" id="UP000241854">
    <property type="component" value="Plasmid pICON"/>
</dbReference>
<dbReference type="Gene3D" id="1.10.530.10">
    <property type="match status" value="1"/>
</dbReference>
<name>A0A2R4P338_9BACT</name>
<keyword evidence="2" id="KW-0614">Plasmid</keyword>
<sequence length="201" mass="23424">MIKWLLGLFFVATLLFGKNPAFVQEVYNQAQFLDSKFNIDRKIILAYVKTESDFNPYPILLKTRNTARAKLAFDGLKIKCKANEPYLAIYPINVVEAEFAYDIIQNNYDFLQVLDYDFGIMQLNTRTIKGYGANEKELYLDYKKNMLFGADIIRGCYTMLKSKTHISNILECYNRGVSISHLNRSPRTYLARFLENYKSIK</sequence>
<gene>
    <name evidence="2" type="ORF">CCS77_2091</name>
</gene>
<evidence type="ECO:0000313" key="2">
    <source>
        <dbReference type="EMBL" id="AVX45097.1"/>
    </source>
</evidence>
<evidence type="ECO:0000259" key="1">
    <source>
        <dbReference type="Pfam" id="PF01464"/>
    </source>
</evidence>
<dbReference type="AlphaFoldDB" id="A0A2R4P338"/>
<evidence type="ECO:0000313" key="3">
    <source>
        <dbReference type="Proteomes" id="UP000241854"/>
    </source>
</evidence>
<dbReference type="RefSeq" id="WP_107917399.1">
    <property type="nucleotide sequence ID" value="NZ_CP021643.1"/>
</dbReference>
<organism evidence="2 3">
    <name type="scientific">Campylobacter concisus</name>
    <dbReference type="NCBI Taxonomy" id="199"/>
    <lineage>
        <taxon>Bacteria</taxon>
        <taxon>Pseudomonadati</taxon>
        <taxon>Campylobacterota</taxon>
        <taxon>Epsilonproteobacteria</taxon>
        <taxon>Campylobacterales</taxon>
        <taxon>Campylobacteraceae</taxon>
        <taxon>Campylobacter</taxon>
    </lineage>
</organism>
<geneLocation type="plasmid" evidence="3">
    <name>picon</name>
</geneLocation>
<dbReference type="InterPro" id="IPR023346">
    <property type="entry name" value="Lysozyme-like_dom_sf"/>
</dbReference>
<protein>
    <recommendedName>
        <fullName evidence="1">Transglycosylase SLT domain-containing protein</fullName>
    </recommendedName>
</protein>
<dbReference type="Pfam" id="PF01464">
    <property type="entry name" value="SLT"/>
    <property type="match status" value="1"/>
</dbReference>
<reference evidence="2 3" key="1">
    <citation type="journal article" date="2018" name="Emerg. Microbes Infect.">
        <title>Genomic analysis of oral Campylobacter concisus strains identified a potential bacterial molecular marker associated with active Crohn's disease.</title>
        <authorList>
            <person name="Liu F."/>
            <person name="Ma R."/>
            <person name="Tay C.Y.A."/>
            <person name="Octavia S."/>
            <person name="Lan R."/>
            <person name="Chung H.K.L."/>
            <person name="Riordan S.M."/>
            <person name="Grimm M.C."/>
            <person name="Leong R.W."/>
            <person name="Tanaka M.M."/>
            <person name="Connor S."/>
            <person name="Zhang L."/>
        </authorList>
    </citation>
    <scope>NUCLEOTIDE SEQUENCE [LARGE SCALE GENOMIC DNA]</scope>
    <source>
        <strain evidence="2 3">P2CDO4</strain>
        <plasmid evidence="2">pICON</plasmid>
    </source>
</reference>
<feature type="domain" description="Transglycosylase SLT" evidence="1">
    <location>
        <begin position="81"/>
        <end position="178"/>
    </location>
</feature>
<dbReference type="EMBL" id="CP021643">
    <property type="protein sequence ID" value="AVX45097.1"/>
    <property type="molecule type" value="Genomic_DNA"/>
</dbReference>
<proteinExistence type="predicted"/>
<dbReference type="SUPFAM" id="SSF53955">
    <property type="entry name" value="Lysozyme-like"/>
    <property type="match status" value="1"/>
</dbReference>